<accession>A0AAD7W1E7</accession>
<keyword evidence="3" id="KW-1185">Reference proteome</keyword>
<feature type="compositionally biased region" description="Basic and acidic residues" evidence="1">
    <location>
        <begin position="30"/>
        <end position="45"/>
    </location>
</feature>
<organism evidence="2 3">
    <name type="scientific">Aldrovandia affinis</name>
    <dbReference type="NCBI Taxonomy" id="143900"/>
    <lineage>
        <taxon>Eukaryota</taxon>
        <taxon>Metazoa</taxon>
        <taxon>Chordata</taxon>
        <taxon>Craniata</taxon>
        <taxon>Vertebrata</taxon>
        <taxon>Euteleostomi</taxon>
        <taxon>Actinopterygii</taxon>
        <taxon>Neopterygii</taxon>
        <taxon>Teleostei</taxon>
        <taxon>Notacanthiformes</taxon>
        <taxon>Halosauridae</taxon>
        <taxon>Aldrovandia</taxon>
    </lineage>
</organism>
<comment type="caution">
    <text evidence="2">The sequence shown here is derived from an EMBL/GenBank/DDBJ whole genome shotgun (WGS) entry which is preliminary data.</text>
</comment>
<dbReference type="AlphaFoldDB" id="A0AAD7W1E7"/>
<dbReference type="Proteomes" id="UP001221898">
    <property type="component" value="Unassembled WGS sequence"/>
</dbReference>
<protein>
    <submittedName>
        <fullName evidence="2">Uncharacterized protein</fullName>
    </submittedName>
</protein>
<sequence>MRTVFEPRGFRQYPISPRNPRGFGVRKSRINSERAPRRSTDPPIHRVTFERDGEREFSPSTQRKACGSATAFALHLTLVKTSGSEWLKKAFLFRLHLRDPAGSVARYISKVGVLTRRAAAERTWEFACADSGRGPLV</sequence>
<name>A0AAD7W1E7_9TELE</name>
<evidence type="ECO:0000313" key="2">
    <source>
        <dbReference type="EMBL" id="KAJ8371674.1"/>
    </source>
</evidence>
<reference evidence="2" key="1">
    <citation type="journal article" date="2023" name="Science">
        <title>Genome structures resolve the early diversification of teleost fishes.</title>
        <authorList>
            <person name="Parey E."/>
            <person name="Louis A."/>
            <person name="Montfort J."/>
            <person name="Bouchez O."/>
            <person name="Roques C."/>
            <person name="Iampietro C."/>
            <person name="Lluch J."/>
            <person name="Castinel A."/>
            <person name="Donnadieu C."/>
            <person name="Desvignes T."/>
            <person name="Floi Bucao C."/>
            <person name="Jouanno E."/>
            <person name="Wen M."/>
            <person name="Mejri S."/>
            <person name="Dirks R."/>
            <person name="Jansen H."/>
            <person name="Henkel C."/>
            <person name="Chen W.J."/>
            <person name="Zahm M."/>
            <person name="Cabau C."/>
            <person name="Klopp C."/>
            <person name="Thompson A.W."/>
            <person name="Robinson-Rechavi M."/>
            <person name="Braasch I."/>
            <person name="Lecointre G."/>
            <person name="Bobe J."/>
            <person name="Postlethwait J.H."/>
            <person name="Berthelot C."/>
            <person name="Roest Crollius H."/>
            <person name="Guiguen Y."/>
        </authorList>
    </citation>
    <scope>NUCLEOTIDE SEQUENCE</scope>
    <source>
        <strain evidence="2">NC1722</strain>
    </source>
</reference>
<feature type="region of interest" description="Disordered" evidence="1">
    <location>
        <begin position="1"/>
        <end position="45"/>
    </location>
</feature>
<proteinExistence type="predicted"/>
<gene>
    <name evidence="2" type="ORF">AAFF_G00303500</name>
</gene>
<evidence type="ECO:0000256" key="1">
    <source>
        <dbReference type="SAM" id="MobiDB-lite"/>
    </source>
</evidence>
<dbReference type="EMBL" id="JAINUG010000438">
    <property type="protein sequence ID" value="KAJ8371674.1"/>
    <property type="molecule type" value="Genomic_DNA"/>
</dbReference>
<evidence type="ECO:0000313" key="3">
    <source>
        <dbReference type="Proteomes" id="UP001221898"/>
    </source>
</evidence>